<evidence type="ECO:0000313" key="2">
    <source>
        <dbReference type="EMBL" id="PON33922.1"/>
    </source>
</evidence>
<dbReference type="Proteomes" id="UP000237000">
    <property type="component" value="Unassembled WGS sequence"/>
</dbReference>
<evidence type="ECO:0000313" key="3">
    <source>
        <dbReference type="Proteomes" id="UP000237000"/>
    </source>
</evidence>
<feature type="compositionally biased region" description="Polar residues" evidence="1">
    <location>
        <begin position="1"/>
        <end position="15"/>
    </location>
</feature>
<accession>A0A2P5ABK3</accession>
<dbReference type="AlphaFoldDB" id="A0A2P5ABK3"/>
<evidence type="ECO:0008006" key="4">
    <source>
        <dbReference type="Google" id="ProtNLM"/>
    </source>
</evidence>
<gene>
    <name evidence="2" type="ORF">TorRG33x02_354190</name>
</gene>
<dbReference type="EMBL" id="JXTC01000974">
    <property type="protein sequence ID" value="PON33922.1"/>
    <property type="molecule type" value="Genomic_DNA"/>
</dbReference>
<feature type="region of interest" description="Disordered" evidence="1">
    <location>
        <begin position="28"/>
        <end position="50"/>
    </location>
</feature>
<keyword evidence="3" id="KW-1185">Reference proteome</keyword>
<organism evidence="2 3">
    <name type="scientific">Trema orientale</name>
    <name type="common">Charcoal tree</name>
    <name type="synonym">Celtis orientalis</name>
    <dbReference type="NCBI Taxonomy" id="63057"/>
    <lineage>
        <taxon>Eukaryota</taxon>
        <taxon>Viridiplantae</taxon>
        <taxon>Streptophyta</taxon>
        <taxon>Embryophyta</taxon>
        <taxon>Tracheophyta</taxon>
        <taxon>Spermatophyta</taxon>
        <taxon>Magnoliopsida</taxon>
        <taxon>eudicotyledons</taxon>
        <taxon>Gunneridae</taxon>
        <taxon>Pentapetalae</taxon>
        <taxon>rosids</taxon>
        <taxon>fabids</taxon>
        <taxon>Rosales</taxon>
        <taxon>Cannabaceae</taxon>
        <taxon>Trema</taxon>
    </lineage>
</organism>
<sequence length="108" mass="11546">PPPQKKLNSPYSSPGSYRGFSGLPGYGRGYGNRGNSSSFGRGRSQWRGNKPQCQLCGKPRHTGLKCFHQFDYSFLGPASNPASTSHSSAMVAHMVAMVATPDVIADPT</sequence>
<comment type="caution">
    <text evidence="2">The sequence shown here is derived from an EMBL/GenBank/DDBJ whole genome shotgun (WGS) entry which is preliminary data.</text>
</comment>
<reference evidence="3" key="1">
    <citation type="submission" date="2016-06" db="EMBL/GenBank/DDBJ databases">
        <title>Parallel loss of symbiosis genes in relatives of nitrogen-fixing non-legume Parasponia.</title>
        <authorList>
            <person name="Van Velzen R."/>
            <person name="Holmer R."/>
            <person name="Bu F."/>
            <person name="Rutten L."/>
            <person name="Van Zeijl A."/>
            <person name="Liu W."/>
            <person name="Santuari L."/>
            <person name="Cao Q."/>
            <person name="Sharma T."/>
            <person name="Shen D."/>
            <person name="Roswanjaya Y."/>
            <person name="Wardhani T."/>
            <person name="Kalhor M.S."/>
            <person name="Jansen J."/>
            <person name="Van den Hoogen J."/>
            <person name="Gungor B."/>
            <person name="Hartog M."/>
            <person name="Hontelez J."/>
            <person name="Verver J."/>
            <person name="Yang W.-C."/>
            <person name="Schijlen E."/>
            <person name="Repin R."/>
            <person name="Schilthuizen M."/>
            <person name="Schranz E."/>
            <person name="Heidstra R."/>
            <person name="Miyata K."/>
            <person name="Fedorova E."/>
            <person name="Kohlen W."/>
            <person name="Bisseling T."/>
            <person name="Smit S."/>
            <person name="Geurts R."/>
        </authorList>
    </citation>
    <scope>NUCLEOTIDE SEQUENCE [LARGE SCALE GENOMIC DNA]</scope>
    <source>
        <strain evidence="3">cv. RG33-2</strain>
    </source>
</reference>
<protein>
    <recommendedName>
        <fullName evidence="4">Zinc finger, CCHC-type</fullName>
    </recommendedName>
</protein>
<dbReference type="InParanoid" id="A0A2P5ABK3"/>
<proteinExistence type="predicted"/>
<feature type="region of interest" description="Disordered" evidence="1">
    <location>
        <begin position="1"/>
        <end position="20"/>
    </location>
</feature>
<evidence type="ECO:0000256" key="1">
    <source>
        <dbReference type="SAM" id="MobiDB-lite"/>
    </source>
</evidence>
<feature type="compositionally biased region" description="Low complexity" evidence="1">
    <location>
        <begin position="33"/>
        <end position="43"/>
    </location>
</feature>
<feature type="non-terminal residue" evidence="2">
    <location>
        <position position="1"/>
    </location>
</feature>
<name>A0A2P5ABK3_TREOI</name>